<dbReference type="GO" id="GO:0005634">
    <property type="term" value="C:nucleus"/>
    <property type="evidence" value="ECO:0007669"/>
    <property type="project" value="UniProtKB-SubCell"/>
</dbReference>
<keyword evidence="5" id="KW-0498">Mitosis</keyword>
<dbReference type="Proteomes" id="UP000195557">
    <property type="component" value="Unassembled WGS sequence"/>
</dbReference>
<evidence type="ECO:0000313" key="10">
    <source>
        <dbReference type="EMBL" id="OUS46059.1"/>
    </source>
</evidence>
<evidence type="ECO:0000256" key="7">
    <source>
        <dbReference type="ARBA" id="ARBA00023242"/>
    </source>
</evidence>
<evidence type="ECO:0000256" key="5">
    <source>
        <dbReference type="ARBA" id="ARBA00022776"/>
    </source>
</evidence>
<dbReference type="eggNOG" id="ENOG502R2UU">
    <property type="taxonomic scope" value="Eukaryota"/>
</dbReference>
<evidence type="ECO:0008006" key="11">
    <source>
        <dbReference type="Google" id="ProtNLM"/>
    </source>
</evidence>
<dbReference type="AlphaFoldDB" id="A0A1Y5I916"/>
<dbReference type="InterPro" id="IPR007128">
    <property type="entry name" value="PMF1/Nnf1"/>
</dbReference>
<evidence type="ECO:0000256" key="4">
    <source>
        <dbReference type="ARBA" id="ARBA00022618"/>
    </source>
</evidence>
<evidence type="ECO:0000256" key="3">
    <source>
        <dbReference type="ARBA" id="ARBA00022454"/>
    </source>
</evidence>
<protein>
    <recommendedName>
        <fullName evidence="11">Nnf1</fullName>
    </recommendedName>
</protein>
<dbReference type="PANTHER" id="PTHR15459">
    <property type="entry name" value="POLYAMINE-MODULATED FACTOR 1"/>
    <property type="match status" value="1"/>
</dbReference>
<dbReference type="GO" id="GO:0000444">
    <property type="term" value="C:MIS12/MIND type complex"/>
    <property type="evidence" value="ECO:0007669"/>
    <property type="project" value="InterPro"/>
</dbReference>
<evidence type="ECO:0000256" key="9">
    <source>
        <dbReference type="ARBA" id="ARBA00023328"/>
    </source>
</evidence>
<keyword evidence="6" id="KW-0995">Kinetochore</keyword>
<reference evidence="10" key="1">
    <citation type="submission" date="2017-04" db="EMBL/GenBank/DDBJ databases">
        <title>Population genomics of picophytoplankton unveils novel chromosome hypervariability.</title>
        <authorList>
            <consortium name="DOE Joint Genome Institute"/>
            <person name="Blanc-Mathieu R."/>
            <person name="Krasovec M."/>
            <person name="Hebrard M."/>
            <person name="Yau S."/>
            <person name="Desgranges E."/>
            <person name="Martin J."/>
            <person name="Schackwitz W."/>
            <person name="Kuo A."/>
            <person name="Salin G."/>
            <person name="Donnadieu C."/>
            <person name="Desdevises Y."/>
            <person name="Sanchez-Ferandin S."/>
            <person name="Moreau H."/>
            <person name="Rivals E."/>
            <person name="Grigoriev I.V."/>
            <person name="Grimsley N."/>
            <person name="Eyre-Walker A."/>
            <person name="Piganeau G."/>
        </authorList>
    </citation>
    <scope>NUCLEOTIDE SEQUENCE [LARGE SCALE GENOMIC DNA]</scope>
    <source>
        <strain evidence="10">RCC 1115</strain>
    </source>
</reference>
<sequence length="190" mass="20374">MDEPTESGARCGVFLRAFHAAVASCAVPPTAQEFVRAFPGLAPTHHEALYELHRDVLTAWAKRSREEFETICEEEEIAQRLNAIDAMCARAGMGDLDVASNAARVAYGGKTPDEVARNTRAAAKKMEAAALREIADGLEASARAKIGELETKRAAVRSAANGLKSSESGGEKIFEASMQWSARAPQALRS</sequence>
<comment type="subcellular location">
    <subcellularLocation>
        <location evidence="2">Chromosome</location>
        <location evidence="2">Centromere</location>
        <location evidence="2">Kinetochore</location>
    </subcellularLocation>
    <subcellularLocation>
        <location evidence="1">Nucleus</location>
    </subcellularLocation>
</comment>
<keyword evidence="4" id="KW-0132">Cell division</keyword>
<evidence type="ECO:0000256" key="8">
    <source>
        <dbReference type="ARBA" id="ARBA00023306"/>
    </source>
</evidence>
<dbReference type="GO" id="GO:0007059">
    <property type="term" value="P:chromosome segregation"/>
    <property type="evidence" value="ECO:0007669"/>
    <property type="project" value="TreeGrafter"/>
</dbReference>
<proteinExistence type="predicted"/>
<evidence type="ECO:0000256" key="6">
    <source>
        <dbReference type="ARBA" id="ARBA00022838"/>
    </source>
</evidence>
<keyword evidence="9" id="KW-0137">Centromere</keyword>
<name>A0A1Y5I916_OSTTA</name>
<evidence type="ECO:0000256" key="2">
    <source>
        <dbReference type="ARBA" id="ARBA00004629"/>
    </source>
</evidence>
<evidence type="ECO:0000256" key="1">
    <source>
        <dbReference type="ARBA" id="ARBA00004123"/>
    </source>
</evidence>
<keyword evidence="3" id="KW-0158">Chromosome</keyword>
<gene>
    <name evidence="10" type="ORF">BE221DRAFT_206183</name>
</gene>
<organism evidence="10">
    <name type="scientific">Ostreococcus tauri</name>
    <name type="common">Marine green alga</name>
    <dbReference type="NCBI Taxonomy" id="70448"/>
    <lineage>
        <taxon>Eukaryota</taxon>
        <taxon>Viridiplantae</taxon>
        <taxon>Chlorophyta</taxon>
        <taxon>Mamiellophyceae</taxon>
        <taxon>Mamiellales</taxon>
        <taxon>Bathycoccaceae</taxon>
        <taxon>Ostreococcus</taxon>
    </lineage>
</organism>
<accession>A0A1Y5I916</accession>
<keyword evidence="8" id="KW-0131">Cell cycle</keyword>
<dbReference type="GO" id="GO:0051301">
    <property type="term" value="P:cell division"/>
    <property type="evidence" value="ECO:0007669"/>
    <property type="project" value="UniProtKB-KW"/>
</dbReference>
<dbReference type="EMBL" id="KZ155785">
    <property type="protein sequence ID" value="OUS46059.1"/>
    <property type="molecule type" value="Genomic_DNA"/>
</dbReference>
<dbReference type="Pfam" id="PF03980">
    <property type="entry name" value="Nnf1"/>
    <property type="match status" value="1"/>
</dbReference>
<dbReference type="PANTHER" id="PTHR15459:SF3">
    <property type="entry name" value="POLYAMINE-MODULATED FACTOR 1"/>
    <property type="match status" value="1"/>
</dbReference>
<keyword evidence="7" id="KW-0539">Nucleus</keyword>